<comment type="caution">
    <text evidence="12">The sequence shown here is derived from an EMBL/GenBank/DDBJ whole genome shotgun (WGS) entry which is preliminary data.</text>
</comment>
<keyword evidence="4 9" id="KW-0802">TPR repeat</keyword>
<evidence type="ECO:0000256" key="8">
    <source>
        <dbReference type="ARBA" id="ARBA00076447"/>
    </source>
</evidence>
<comment type="subcellular location">
    <subcellularLocation>
        <location evidence="1">Cytoplasm</location>
    </subcellularLocation>
</comment>
<dbReference type="InterPro" id="IPR041243">
    <property type="entry name" value="STI1/HOP_DP"/>
</dbReference>
<feature type="compositionally biased region" description="Basic and acidic residues" evidence="10">
    <location>
        <begin position="217"/>
        <end position="231"/>
    </location>
</feature>
<accession>A0AAD9D7D7</accession>
<dbReference type="Gene3D" id="1.10.260.100">
    <property type="match status" value="2"/>
</dbReference>
<feature type="repeat" description="TPR" evidence="9">
    <location>
        <begin position="74"/>
        <end position="107"/>
    </location>
</feature>
<dbReference type="PANTHER" id="PTHR22904">
    <property type="entry name" value="TPR REPEAT CONTAINING PROTEIN"/>
    <property type="match status" value="1"/>
</dbReference>
<evidence type="ECO:0000313" key="12">
    <source>
        <dbReference type="EMBL" id="KAK1736692.1"/>
    </source>
</evidence>
<keyword evidence="2" id="KW-0963">Cytoplasm</keyword>
<dbReference type="GO" id="GO:0051879">
    <property type="term" value="F:Hsp90 protein binding"/>
    <property type="evidence" value="ECO:0007669"/>
    <property type="project" value="TreeGrafter"/>
</dbReference>
<feature type="domain" description="STI1" evidence="11">
    <location>
        <begin position="526"/>
        <end position="565"/>
    </location>
</feature>
<dbReference type="InterPro" id="IPR019734">
    <property type="entry name" value="TPR_rpt"/>
</dbReference>
<feature type="domain" description="STI1" evidence="11">
    <location>
        <begin position="145"/>
        <end position="194"/>
    </location>
</feature>
<comment type="subunit">
    <text evidence="6">Monomer. Homodimer. Forms a complex composed of HOP and chaperones HSP70 and HSP90; the interaction is stronger in the absence of ATP. Interacts (via TPR 1, 2, 3, 7, 8 and 9 repeats) with HSP70 (via C-terminus); the interaction is direct and is stronger in the absence of ATP. Interacts (via TPR 4, 5 and 6 repeats) with HSP90 (via C-terminus); the interaction is direct.</text>
</comment>
<evidence type="ECO:0000256" key="4">
    <source>
        <dbReference type="ARBA" id="ARBA00022803"/>
    </source>
</evidence>
<dbReference type="Proteomes" id="UP001224775">
    <property type="component" value="Unassembled WGS sequence"/>
</dbReference>
<feature type="repeat" description="TPR" evidence="9">
    <location>
        <begin position="6"/>
        <end position="39"/>
    </location>
</feature>
<feature type="repeat" description="TPR" evidence="9">
    <location>
        <begin position="254"/>
        <end position="287"/>
    </location>
</feature>
<feature type="repeat" description="TPR" evidence="9">
    <location>
        <begin position="389"/>
        <end position="422"/>
    </location>
</feature>
<evidence type="ECO:0000256" key="7">
    <source>
        <dbReference type="ARBA" id="ARBA00074766"/>
    </source>
</evidence>
<keyword evidence="13" id="KW-1185">Reference proteome</keyword>
<dbReference type="Pfam" id="PF17830">
    <property type="entry name" value="STI1-HOP_DP"/>
    <property type="match status" value="2"/>
</dbReference>
<evidence type="ECO:0000256" key="9">
    <source>
        <dbReference type="PROSITE-ProRule" id="PRU00339"/>
    </source>
</evidence>
<feature type="compositionally biased region" description="Basic and acidic residues" evidence="10">
    <location>
        <begin position="242"/>
        <end position="252"/>
    </location>
</feature>
<dbReference type="Pfam" id="PF13414">
    <property type="entry name" value="TPR_11"/>
    <property type="match status" value="1"/>
</dbReference>
<sequence length="577" mass="63414">MSKAAAEDFKAQGNAALQAGKLTEAIENYSKAIDADGTNHVYYSNRSAAYLKKGDANNALEDANSTIAINPGFSKGYSRKGAALHSLKRYNDAIAAFEEGLAKFPNDAALKNGLESAKRDKDGPARPAFSGAGGGMPPGMSNLFGDQLIQKIMLNPKTRPYLNDKEFMAKIQMLQKDPNSLPQMLSDPRIMEVLGLALGGDGGEEDEAKPAAPTPKPKTEAKKEEPAAPKEEPEEDLSQLSPEERKKKEDQKAAVAAKVKGNDLYKSKKFDEALAAYDEAIALDPTNMTFINNKAAVYFTSKKYDECIAACLEAVEIGKANRAPYEDRAKAYTRAAKAYQKKGDIAKAIEMCKEAQLESYDKATERMMKNMELEKKKADAAAYHDDDKAEEAKQRGNEHFRNKNWPEAVKEYEEAVKRAPTNAPIRNNLSAALCKIMDFNGATTHIKKAIELDPKYVKAWARKGDIEVLMKENHKALESYKTGLELDSTNTACKEGLRKVTAMINYGASQMTEEEKMERARHGMADPEIQAILQDPIIQQILKDFNENPQAANQAMADPSVRAKIEKLIASGVVQTA</sequence>
<evidence type="ECO:0000256" key="2">
    <source>
        <dbReference type="ARBA" id="ARBA00022490"/>
    </source>
</evidence>
<dbReference type="EMBL" id="JATAAI010000028">
    <property type="protein sequence ID" value="KAK1736692.1"/>
    <property type="molecule type" value="Genomic_DNA"/>
</dbReference>
<feature type="region of interest" description="Disordered" evidence="10">
    <location>
        <begin position="115"/>
        <end position="136"/>
    </location>
</feature>
<evidence type="ECO:0000256" key="3">
    <source>
        <dbReference type="ARBA" id="ARBA00022737"/>
    </source>
</evidence>
<reference evidence="12" key="1">
    <citation type="submission" date="2023-06" db="EMBL/GenBank/DDBJ databases">
        <title>Survivors Of The Sea: Transcriptome response of Skeletonema marinoi to long-term dormancy.</title>
        <authorList>
            <person name="Pinder M.I.M."/>
            <person name="Kourtchenko O."/>
            <person name="Robertson E.K."/>
            <person name="Larsson T."/>
            <person name="Maumus F."/>
            <person name="Osuna-Cruz C.M."/>
            <person name="Vancaester E."/>
            <person name="Stenow R."/>
            <person name="Vandepoele K."/>
            <person name="Ploug H."/>
            <person name="Bruchert V."/>
            <person name="Godhe A."/>
            <person name="Topel M."/>
        </authorList>
    </citation>
    <scope>NUCLEOTIDE SEQUENCE</scope>
    <source>
        <strain evidence="12">R05AC</strain>
    </source>
</reference>
<dbReference type="PROSITE" id="PS50005">
    <property type="entry name" value="TPR"/>
    <property type="match status" value="5"/>
</dbReference>
<evidence type="ECO:0000259" key="11">
    <source>
        <dbReference type="SMART" id="SM00727"/>
    </source>
</evidence>
<dbReference type="Pfam" id="PF13432">
    <property type="entry name" value="TPR_16"/>
    <property type="match status" value="1"/>
</dbReference>
<comment type="function">
    <text evidence="5">Acts as a co-chaperone and mediates the association of the chaperones HSP70 and HSP90 probably facilitating substrate transfer from HSP70 to HSP90. Stimulates HSP70 ATPase activity and, in contrast, inhibits HSP90 ATPase activity.</text>
</comment>
<name>A0AAD9D7D7_9STRA</name>
<evidence type="ECO:0000256" key="1">
    <source>
        <dbReference type="ARBA" id="ARBA00004496"/>
    </source>
</evidence>
<proteinExistence type="predicted"/>
<keyword evidence="3" id="KW-0677">Repeat</keyword>
<dbReference type="FunFam" id="1.10.260.100:FF:000002">
    <property type="entry name" value="Stress-induced-phosphoprotein 1 (Hsp70/Hsp90-organizing)"/>
    <property type="match status" value="1"/>
</dbReference>
<evidence type="ECO:0000256" key="6">
    <source>
        <dbReference type="ARBA" id="ARBA00066016"/>
    </source>
</evidence>
<gene>
    <name evidence="12" type="ORF">QTG54_012714</name>
</gene>
<keyword evidence="12" id="KW-0346">Stress response</keyword>
<feature type="repeat" description="TPR" evidence="9">
    <location>
        <begin position="457"/>
        <end position="490"/>
    </location>
</feature>
<dbReference type="AlphaFoldDB" id="A0AAD9D7D7"/>
<feature type="region of interest" description="Disordered" evidence="10">
    <location>
        <begin position="198"/>
        <end position="254"/>
    </location>
</feature>
<dbReference type="GO" id="GO:0005737">
    <property type="term" value="C:cytoplasm"/>
    <property type="evidence" value="ECO:0007669"/>
    <property type="project" value="UniProtKB-SubCell"/>
</dbReference>
<evidence type="ECO:0000256" key="10">
    <source>
        <dbReference type="SAM" id="MobiDB-lite"/>
    </source>
</evidence>
<dbReference type="FunFam" id="1.25.40.10:FF:000020">
    <property type="entry name" value="Stress-induced phosphoprotein 1"/>
    <property type="match status" value="1"/>
</dbReference>
<dbReference type="InterPro" id="IPR006636">
    <property type="entry name" value="STI1_HS-bd"/>
</dbReference>
<evidence type="ECO:0000256" key="5">
    <source>
        <dbReference type="ARBA" id="ARBA00056105"/>
    </source>
</evidence>
<protein>
    <recommendedName>
        <fullName evidence="7">Hsp70-Hsp90 organising protein</fullName>
    </recommendedName>
    <alternativeName>
        <fullName evidence="8">Stress-inducible protein 1</fullName>
    </alternativeName>
</protein>
<evidence type="ECO:0000313" key="13">
    <source>
        <dbReference type="Proteomes" id="UP001224775"/>
    </source>
</evidence>
<dbReference type="SUPFAM" id="SSF48452">
    <property type="entry name" value="TPR-like"/>
    <property type="match status" value="3"/>
</dbReference>
<dbReference type="Pfam" id="PF13181">
    <property type="entry name" value="TPR_8"/>
    <property type="match status" value="2"/>
</dbReference>
<dbReference type="Gene3D" id="1.25.40.10">
    <property type="entry name" value="Tetratricopeptide repeat domain"/>
    <property type="match status" value="3"/>
</dbReference>
<organism evidence="12 13">
    <name type="scientific">Skeletonema marinoi</name>
    <dbReference type="NCBI Taxonomy" id="267567"/>
    <lineage>
        <taxon>Eukaryota</taxon>
        <taxon>Sar</taxon>
        <taxon>Stramenopiles</taxon>
        <taxon>Ochrophyta</taxon>
        <taxon>Bacillariophyta</taxon>
        <taxon>Coscinodiscophyceae</taxon>
        <taxon>Thalassiosirophycidae</taxon>
        <taxon>Thalassiosirales</taxon>
        <taxon>Skeletonemataceae</taxon>
        <taxon>Skeletonema</taxon>
        <taxon>Skeletonema marinoi-dohrnii complex</taxon>
    </lineage>
</organism>
<dbReference type="InterPro" id="IPR011990">
    <property type="entry name" value="TPR-like_helical_dom_sf"/>
</dbReference>
<dbReference type="SMART" id="SM00028">
    <property type="entry name" value="TPR"/>
    <property type="match status" value="9"/>
</dbReference>
<dbReference type="PANTHER" id="PTHR22904:SF523">
    <property type="entry name" value="STRESS-INDUCED-PHOSPHOPROTEIN 1"/>
    <property type="match status" value="1"/>
</dbReference>
<dbReference type="SMART" id="SM00727">
    <property type="entry name" value="STI1"/>
    <property type="match status" value="2"/>
</dbReference>